<dbReference type="RefSeq" id="XP_002634839.2">
    <property type="nucleotide sequence ID" value="XM_002634793.2"/>
</dbReference>
<comment type="subcellular location">
    <subcellularLocation>
        <location evidence="7">Membrane</location>
        <topology evidence="7">Single-pass type I membrane protein</topology>
    </subcellularLocation>
</comment>
<dbReference type="InterPro" id="IPR001774">
    <property type="entry name" value="DSL"/>
</dbReference>
<feature type="domain" description="EGF-like" evidence="8">
    <location>
        <begin position="73"/>
        <end position="113"/>
    </location>
</feature>
<dbReference type="PANTHER" id="PTHR22669:SF1">
    <property type="entry name" value="DELTA-LIKE PROTEIN DSL-1"/>
    <property type="match status" value="1"/>
</dbReference>
<evidence type="ECO:0000256" key="3">
    <source>
        <dbReference type="ARBA" id="ARBA00022737"/>
    </source>
</evidence>
<dbReference type="PROSITE" id="PS51051">
    <property type="entry name" value="DSL"/>
    <property type="match status" value="1"/>
</dbReference>
<keyword evidence="7" id="KW-0812">Transmembrane</keyword>
<feature type="disulfide bond" evidence="6">
    <location>
        <begin position="37"/>
        <end position="49"/>
    </location>
</feature>
<feature type="disulfide bond" evidence="6">
    <location>
        <begin position="57"/>
        <end position="66"/>
    </location>
</feature>
<evidence type="ECO:0000256" key="4">
    <source>
        <dbReference type="ARBA" id="ARBA00023157"/>
    </source>
</evidence>
<dbReference type="GO" id="GO:0005112">
    <property type="term" value="F:Notch binding"/>
    <property type="evidence" value="ECO:0007669"/>
    <property type="project" value="InterPro"/>
</dbReference>
<accession>A8XIY8</accession>
<feature type="disulfide bond" evidence="5">
    <location>
        <begin position="103"/>
        <end position="112"/>
    </location>
</feature>
<dbReference type="PROSITE" id="PS00022">
    <property type="entry name" value="EGF_1"/>
    <property type="match status" value="1"/>
</dbReference>
<evidence type="ECO:0000256" key="6">
    <source>
        <dbReference type="PROSITE-ProRule" id="PRU00377"/>
    </source>
</evidence>
<evidence type="ECO:0000256" key="5">
    <source>
        <dbReference type="PROSITE-ProRule" id="PRU00076"/>
    </source>
</evidence>
<dbReference type="GO" id="GO:0001708">
    <property type="term" value="P:cell fate specification"/>
    <property type="evidence" value="ECO:0000318"/>
    <property type="project" value="GO_Central"/>
</dbReference>
<comment type="caution">
    <text evidence="5">Lacks conserved residue(s) required for the propagation of feature annotation.</text>
</comment>
<reference evidence="10 11" key="1">
    <citation type="journal article" date="2003" name="PLoS Biol.">
        <title>The genome sequence of Caenorhabditis briggsae: a platform for comparative genomics.</title>
        <authorList>
            <person name="Stein L.D."/>
            <person name="Bao Z."/>
            <person name="Blasiar D."/>
            <person name="Blumenthal T."/>
            <person name="Brent M.R."/>
            <person name="Chen N."/>
            <person name="Chinwalla A."/>
            <person name="Clarke L."/>
            <person name="Clee C."/>
            <person name="Coghlan A."/>
            <person name="Coulson A."/>
            <person name="D'Eustachio P."/>
            <person name="Fitch D.H."/>
            <person name="Fulton L.A."/>
            <person name="Fulton R.E."/>
            <person name="Griffiths-Jones S."/>
            <person name="Harris T.W."/>
            <person name="Hillier L.W."/>
            <person name="Kamath R."/>
            <person name="Kuwabara P.E."/>
            <person name="Mardis E.R."/>
            <person name="Marra M.A."/>
            <person name="Miner T.L."/>
            <person name="Minx P."/>
            <person name="Mullikin J.C."/>
            <person name="Plumb R.W."/>
            <person name="Rogers J."/>
            <person name="Schein J.E."/>
            <person name="Sohrmann M."/>
            <person name="Spieth J."/>
            <person name="Stajich J.E."/>
            <person name="Wei C."/>
            <person name="Willey D."/>
            <person name="Wilson R.K."/>
            <person name="Durbin R."/>
            <person name="Waterston R.H."/>
        </authorList>
    </citation>
    <scope>NUCLEOTIDE SEQUENCE [LARGE SCALE GENOMIC DNA]</scope>
    <source>
        <strain evidence="10 11">AF16</strain>
    </source>
</reference>
<reference evidence="10 11" key="2">
    <citation type="journal article" date="2011" name="PLoS Genet.">
        <title>Caenorhabditis briggsae recombinant inbred line genotypes reveal inter-strain incompatibility and the evolution of recombination.</title>
        <authorList>
            <person name="Ross J.A."/>
            <person name="Koboldt D.C."/>
            <person name="Staisch J.E."/>
            <person name="Chamberlin H.M."/>
            <person name="Gupta B.P."/>
            <person name="Miller R.D."/>
            <person name="Baird S.E."/>
            <person name="Haag E.S."/>
        </authorList>
    </citation>
    <scope>NUCLEOTIDE SEQUENCE [LARGE SCALE GENOMIC DNA]</scope>
    <source>
        <strain evidence="10 11">AF16</strain>
    </source>
</reference>
<dbReference type="EMBL" id="HE601467">
    <property type="protein sequence ID" value="CAP32614.2"/>
    <property type="molecule type" value="Genomic_DNA"/>
</dbReference>
<protein>
    <recommendedName>
        <fullName evidence="7">Delta-like protein</fullName>
    </recommendedName>
</protein>
<dbReference type="InParanoid" id="A8XIY8"/>
<proteinExistence type="predicted"/>
<dbReference type="Proteomes" id="UP000008549">
    <property type="component" value="Unassembled WGS sequence"/>
</dbReference>
<dbReference type="Pfam" id="PF01414">
    <property type="entry name" value="DSL"/>
    <property type="match status" value="1"/>
</dbReference>
<dbReference type="InterPro" id="IPR039178">
    <property type="entry name" value="Lag2"/>
</dbReference>
<dbReference type="STRING" id="6238.A8XIY8"/>
<dbReference type="KEGG" id="cbr:CBG_13949"/>
<dbReference type="HOGENOM" id="CLU_1596004_0_0_1"/>
<dbReference type="GO" id="GO:0007219">
    <property type="term" value="P:Notch signaling pathway"/>
    <property type="evidence" value="ECO:0007669"/>
    <property type="project" value="InterPro"/>
</dbReference>
<evidence type="ECO:0000256" key="1">
    <source>
        <dbReference type="ARBA" id="ARBA00022473"/>
    </source>
</evidence>
<keyword evidence="11" id="KW-1185">Reference proteome</keyword>
<keyword evidence="7" id="KW-1133">Transmembrane helix</keyword>
<feature type="domain" description="DSL" evidence="9">
    <location>
        <begin position="22"/>
        <end position="66"/>
    </location>
</feature>
<dbReference type="PROSITE" id="PS50026">
    <property type="entry name" value="EGF_3"/>
    <property type="match status" value="1"/>
</dbReference>
<dbReference type="GO" id="GO:0005886">
    <property type="term" value="C:plasma membrane"/>
    <property type="evidence" value="ECO:0000318"/>
    <property type="project" value="GO_Central"/>
</dbReference>
<evidence type="ECO:0000256" key="2">
    <source>
        <dbReference type="ARBA" id="ARBA00022536"/>
    </source>
</evidence>
<evidence type="ECO:0000313" key="11">
    <source>
        <dbReference type="Proteomes" id="UP000008549"/>
    </source>
</evidence>
<evidence type="ECO:0000256" key="7">
    <source>
        <dbReference type="RuleBase" id="RU280815"/>
    </source>
</evidence>
<dbReference type="eggNOG" id="KOG1218">
    <property type="taxonomic scope" value="Eukaryota"/>
</dbReference>
<evidence type="ECO:0000259" key="9">
    <source>
        <dbReference type="PROSITE" id="PS51051"/>
    </source>
</evidence>
<gene>
    <name evidence="10" type="ORF">CBG13949</name>
    <name evidence="10" type="ORF">CBG_13949</name>
</gene>
<name>A8XIY8_CAEBR</name>
<dbReference type="GeneID" id="8576832"/>
<dbReference type="PANTHER" id="PTHR22669">
    <property type="entry name" value="DELTA/SERRATE/LAG-2 DOMAIN PROTEIN"/>
    <property type="match status" value="1"/>
</dbReference>
<comment type="function">
    <text evidence="7">Putative Notch ligand involved in the mediation of Notch signaling.</text>
</comment>
<dbReference type="AlphaFoldDB" id="A8XIY8"/>
<dbReference type="Gene3D" id="2.10.25.10">
    <property type="entry name" value="Laminin"/>
    <property type="match status" value="1"/>
</dbReference>
<dbReference type="CTD" id="8576832"/>
<sequence length="167" mass="18625">MPLETPKSGGKCAKNERKEATRESKFCGHGPHCDKFCNEDHATLINRRCTHHGTLGCPYGFRGTNCDIPMDQALDQCPCENHGFCVSEFQTPLDTVDRSICQCSIGEEGDYCEKREYGYADAIQIEMHGTSEKFNLLKQSLNGTTVRNELIGSGKNPDSPFSSFYEI</sequence>
<organism evidence="10 11">
    <name type="scientific">Caenorhabditis briggsae</name>
    <dbReference type="NCBI Taxonomy" id="6238"/>
    <lineage>
        <taxon>Eukaryota</taxon>
        <taxon>Metazoa</taxon>
        <taxon>Ecdysozoa</taxon>
        <taxon>Nematoda</taxon>
        <taxon>Chromadorea</taxon>
        <taxon>Rhabditida</taxon>
        <taxon>Rhabditina</taxon>
        <taxon>Rhabditomorpha</taxon>
        <taxon>Rhabditoidea</taxon>
        <taxon>Rhabditidae</taxon>
        <taxon>Peloderinae</taxon>
        <taxon>Caenorhabditis</taxon>
    </lineage>
</organism>
<dbReference type="InterPro" id="IPR000742">
    <property type="entry name" value="EGF"/>
</dbReference>
<evidence type="ECO:0000313" key="10">
    <source>
        <dbReference type="EMBL" id="CAP32614.2"/>
    </source>
</evidence>
<keyword evidence="1 7" id="KW-0217">Developmental protein</keyword>
<keyword evidence="3 7" id="KW-0677">Repeat</keyword>
<keyword evidence="2 5" id="KW-0245">EGF-like domain</keyword>
<keyword evidence="7" id="KW-0732">Signal</keyword>
<keyword evidence="4 5" id="KW-1015">Disulfide bond</keyword>
<evidence type="ECO:0000259" key="8">
    <source>
        <dbReference type="PROSITE" id="PS50026"/>
    </source>
</evidence>
<keyword evidence="7" id="KW-0472">Membrane</keyword>